<keyword evidence="2" id="KW-1185">Reference proteome</keyword>
<gene>
    <name evidence="1" type="ORF">DW060_07320</name>
</gene>
<dbReference type="AlphaFoldDB" id="A0A415GM34"/>
<dbReference type="EMBL" id="QRNO01000031">
    <property type="protein sequence ID" value="RHK50446.1"/>
    <property type="molecule type" value="Genomic_DNA"/>
</dbReference>
<name>A0A415GM34_9BACT</name>
<organism evidence="1 2">
    <name type="scientific">Leyella stercorea</name>
    <dbReference type="NCBI Taxonomy" id="363265"/>
    <lineage>
        <taxon>Bacteria</taxon>
        <taxon>Pseudomonadati</taxon>
        <taxon>Bacteroidota</taxon>
        <taxon>Bacteroidia</taxon>
        <taxon>Bacteroidales</taxon>
        <taxon>Prevotellaceae</taxon>
        <taxon>Leyella</taxon>
    </lineage>
</organism>
<evidence type="ECO:0000313" key="1">
    <source>
        <dbReference type="EMBL" id="RHK50446.1"/>
    </source>
</evidence>
<proteinExistence type="predicted"/>
<accession>A0A415GM34</accession>
<sequence length="164" mass="19323">MKQNINQLIFSRIAPQKKLKAIEKLTSSELWATPEIITRIVKETGERIGKSRNKRLYISRDRQQGNNWNSTVVAVELYKGTLYLDIYFQMDSTDTNLSVPFSTFFSKGEYRGKYITTNRYGDEEPHYFRYDEDDKKMVLKSILLEYVYTKYESKLKGNGKQESN</sequence>
<dbReference type="OrthoDB" id="1072757at2"/>
<reference evidence="1 2" key="1">
    <citation type="submission" date="2018-08" db="EMBL/GenBank/DDBJ databases">
        <title>A genome reference for cultivated species of the human gut microbiota.</title>
        <authorList>
            <person name="Zou Y."/>
            <person name="Xue W."/>
            <person name="Luo G."/>
        </authorList>
    </citation>
    <scope>NUCLEOTIDE SEQUENCE [LARGE SCALE GENOMIC DNA]</scope>
    <source>
        <strain evidence="1 2">AF42-9</strain>
    </source>
</reference>
<protein>
    <submittedName>
        <fullName evidence="1">Uncharacterized protein</fullName>
    </submittedName>
</protein>
<evidence type="ECO:0000313" key="2">
    <source>
        <dbReference type="Proteomes" id="UP000286598"/>
    </source>
</evidence>
<comment type="caution">
    <text evidence="1">The sequence shown here is derived from an EMBL/GenBank/DDBJ whole genome shotgun (WGS) entry which is preliminary data.</text>
</comment>
<dbReference type="Proteomes" id="UP000286598">
    <property type="component" value="Unassembled WGS sequence"/>
</dbReference>